<organism evidence="1 2">
    <name type="scientific">Dreissena polymorpha</name>
    <name type="common">Zebra mussel</name>
    <name type="synonym">Mytilus polymorpha</name>
    <dbReference type="NCBI Taxonomy" id="45954"/>
    <lineage>
        <taxon>Eukaryota</taxon>
        <taxon>Metazoa</taxon>
        <taxon>Spiralia</taxon>
        <taxon>Lophotrochozoa</taxon>
        <taxon>Mollusca</taxon>
        <taxon>Bivalvia</taxon>
        <taxon>Autobranchia</taxon>
        <taxon>Heteroconchia</taxon>
        <taxon>Euheterodonta</taxon>
        <taxon>Imparidentia</taxon>
        <taxon>Neoheterodontei</taxon>
        <taxon>Myida</taxon>
        <taxon>Dreissenoidea</taxon>
        <taxon>Dreissenidae</taxon>
        <taxon>Dreissena</taxon>
    </lineage>
</organism>
<protein>
    <submittedName>
        <fullName evidence="1">Uncharacterized protein</fullName>
    </submittedName>
</protein>
<reference evidence="1" key="1">
    <citation type="journal article" date="2019" name="bioRxiv">
        <title>The Genome of the Zebra Mussel, Dreissena polymorpha: A Resource for Invasive Species Research.</title>
        <authorList>
            <person name="McCartney M.A."/>
            <person name="Auch B."/>
            <person name="Kono T."/>
            <person name="Mallez S."/>
            <person name="Zhang Y."/>
            <person name="Obille A."/>
            <person name="Becker A."/>
            <person name="Abrahante J.E."/>
            <person name="Garbe J."/>
            <person name="Badalamenti J.P."/>
            <person name="Herman A."/>
            <person name="Mangelson H."/>
            <person name="Liachko I."/>
            <person name="Sullivan S."/>
            <person name="Sone E.D."/>
            <person name="Koren S."/>
            <person name="Silverstein K.A.T."/>
            <person name="Beckman K.B."/>
            <person name="Gohl D.M."/>
        </authorList>
    </citation>
    <scope>NUCLEOTIDE SEQUENCE</scope>
    <source>
        <strain evidence="1">Duluth1</strain>
        <tissue evidence="1">Whole animal</tissue>
    </source>
</reference>
<keyword evidence="2" id="KW-1185">Reference proteome</keyword>
<dbReference type="Proteomes" id="UP000828390">
    <property type="component" value="Unassembled WGS sequence"/>
</dbReference>
<gene>
    <name evidence="1" type="ORF">DPMN_150626</name>
</gene>
<proteinExistence type="predicted"/>
<comment type="caution">
    <text evidence="1">The sequence shown here is derived from an EMBL/GenBank/DDBJ whole genome shotgun (WGS) entry which is preliminary data.</text>
</comment>
<dbReference type="EMBL" id="JAIWYP010000007">
    <property type="protein sequence ID" value="KAH3797051.1"/>
    <property type="molecule type" value="Genomic_DNA"/>
</dbReference>
<dbReference type="AlphaFoldDB" id="A0A9D4FI18"/>
<name>A0A9D4FI18_DREPO</name>
<sequence length="55" mass="6451">MEMLTLKEVVSVNIKLEHQSKHFFQRIPPMDIAAQEMRYPCMIASLMVNQYPKAI</sequence>
<evidence type="ECO:0000313" key="1">
    <source>
        <dbReference type="EMBL" id="KAH3797051.1"/>
    </source>
</evidence>
<evidence type="ECO:0000313" key="2">
    <source>
        <dbReference type="Proteomes" id="UP000828390"/>
    </source>
</evidence>
<accession>A0A9D4FI18</accession>
<reference evidence="1" key="2">
    <citation type="submission" date="2020-11" db="EMBL/GenBank/DDBJ databases">
        <authorList>
            <person name="McCartney M.A."/>
            <person name="Auch B."/>
            <person name="Kono T."/>
            <person name="Mallez S."/>
            <person name="Becker A."/>
            <person name="Gohl D.M."/>
            <person name="Silverstein K.A.T."/>
            <person name="Koren S."/>
            <person name="Bechman K.B."/>
            <person name="Herman A."/>
            <person name="Abrahante J.E."/>
            <person name="Garbe J."/>
        </authorList>
    </citation>
    <scope>NUCLEOTIDE SEQUENCE</scope>
    <source>
        <strain evidence="1">Duluth1</strain>
        <tissue evidence="1">Whole animal</tissue>
    </source>
</reference>